<dbReference type="InterPro" id="IPR052279">
    <property type="entry name" value="EngB_GTPase"/>
</dbReference>
<dbReference type="EMBL" id="KN818417">
    <property type="protein sequence ID" value="KIL56517.1"/>
    <property type="molecule type" value="Genomic_DNA"/>
</dbReference>
<dbReference type="CDD" id="cd01876">
    <property type="entry name" value="YihA_EngB"/>
    <property type="match status" value="1"/>
</dbReference>
<organism evidence="6 7">
    <name type="scientific">Amanita muscaria (strain Koide BX008)</name>
    <dbReference type="NCBI Taxonomy" id="946122"/>
    <lineage>
        <taxon>Eukaryota</taxon>
        <taxon>Fungi</taxon>
        <taxon>Dikarya</taxon>
        <taxon>Basidiomycota</taxon>
        <taxon>Agaricomycotina</taxon>
        <taxon>Agaricomycetes</taxon>
        <taxon>Agaricomycetidae</taxon>
        <taxon>Agaricales</taxon>
        <taxon>Pluteineae</taxon>
        <taxon>Amanitaceae</taxon>
        <taxon>Amanita</taxon>
    </lineage>
</organism>
<evidence type="ECO:0000313" key="6">
    <source>
        <dbReference type="EMBL" id="KIL56517.1"/>
    </source>
</evidence>
<dbReference type="AlphaFoldDB" id="A0A0C2W5Z0"/>
<dbReference type="Gene3D" id="3.40.50.300">
    <property type="entry name" value="P-loop containing nucleotide triphosphate hydrolases"/>
    <property type="match status" value="1"/>
</dbReference>
<dbReference type="PROSITE" id="PS51706">
    <property type="entry name" value="G_ENGB"/>
    <property type="match status" value="1"/>
</dbReference>
<evidence type="ECO:0000256" key="3">
    <source>
        <dbReference type="ARBA" id="ARBA00022842"/>
    </source>
</evidence>
<dbReference type="GO" id="GO:0005739">
    <property type="term" value="C:mitochondrion"/>
    <property type="evidence" value="ECO:0007669"/>
    <property type="project" value="TreeGrafter"/>
</dbReference>
<keyword evidence="4" id="KW-0342">GTP-binding</keyword>
<evidence type="ECO:0000256" key="1">
    <source>
        <dbReference type="ARBA" id="ARBA00022723"/>
    </source>
</evidence>
<evidence type="ECO:0000313" key="7">
    <source>
        <dbReference type="Proteomes" id="UP000054549"/>
    </source>
</evidence>
<dbReference type="InterPro" id="IPR006073">
    <property type="entry name" value="GTP-bd"/>
</dbReference>
<evidence type="ECO:0000256" key="4">
    <source>
        <dbReference type="ARBA" id="ARBA00023134"/>
    </source>
</evidence>
<dbReference type="PANTHER" id="PTHR46498:SF1">
    <property type="entry name" value="GTP-BINDING PROTEIN 8"/>
    <property type="match status" value="1"/>
</dbReference>
<protein>
    <recommendedName>
        <fullName evidence="5">EngB-type G domain-containing protein</fullName>
    </recommendedName>
</protein>
<dbReference type="SUPFAM" id="SSF52540">
    <property type="entry name" value="P-loop containing nucleoside triphosphate hydrolases"/>
    <property type="match status" value="1"/>
</dbReference>
<accession>A0A0C2W5Z0</accession>
<dbReference type="InterPro" id="IPR030393">
    <property type="entry name" value="G_ENGB_dom"/>
</dbReference>
<feature type="domain" description="EngB-type G" evidence="5">
    <location>
        <begin position="53"/>
        <end position="234"/>
    </location>
</feature>
<dbReference type="InParanoid" id="A0A0C2W5Z0"/>
<dbReference type="Pfam" id="PF01926">
    <property type="entry name" value="MMR_HSR1"/>
    <property type="match status" value="1"/>
</dbReference>
<keyword evidence="2" id="KW-0547">Nucleotide-binding</keyword>
<reference evidence="6 7" key="1">
    <citation type="submission" date="2014-04" db="EMBL/GenBank/DDBJ databases">
        <title>Evolutionary Origins and Diversification of the Mycorrhizal Mutualists.</title>
        <authorList>
            <consortium name="DOE Joint Genome Institute"/>
            <consortium name="Mycorrhizal Genomics Consortium"/>
            <person name="Kohler A."/>
            <person name="Kuo A."/>
            <person name="Nagy L.G."/>
            <person name="Floudas D."/>
            <person name="Copeland A."/>
            <person name="Barry K.W."/>
            <person name="Cichocki N."/>
            <person name="Veneault-Fourrey C."/>
            <person name="LaButti K."/>
            <person name="Lindquist E.A."/>
            <person name="Lipzen A."/>
            <person name="Lundell T."/>
            <person name="Morin E."/>
            <person name="Murat C."/>
            <person name="Riley R."/>
            <person name="Ohm R."/>
            <person name="Sun H."/>
            <person name="Tunlid A."/>
            <person name="Henrissat B."/>
            <person name="Grigoriev I.V."/>
            <person name="Hibbett D.S."/>
            <person name="Martin F."/>
        </authorList>
    </citation>
    <scope>NUCLEOTIDE SEQUENCE [LARGE SCALE GENOMIC DNA]</scope>
    <source>
        <strain evidence="6 7">Koide BX008</strain>
    </source>
</reference>
<dbReference type="GO" id="GO:0005525">
    <property type="term" value="F:GTP binding"/>
    <property type="evidence" value="ECO:0007669"/>
    <property type="project" value="UniProtKB-KW"/>
</dbReference>
<dbReference type="HOGENOM" id="CLU_033732_2_1_1"/>
<dbReference type="Proteomes" id="UP000054549">
    <property type="component" value="Unassembled WGS sequence"/>
</dbReference>
<keyword evidence="1" id="KW-0479">Metal-binding</keyword>
<dbReference type="STRING" id="946122.A0A0C2W5Z0"/>
<keyword evidence="3" id="KW-0460">Magnesium</keyword>
<dbReference type="PANTHER" id="PTHR46498">
    <property type="entry name" value="GTP-BINDING PROTEIN 8"/>
    <property type="match status" value="1"/>
</dbReference>
<proteinExistence type="predicted"/>
<sequence>MLFRKPKAASLRTCLIHKVPARQYAENKNAFYTTHAEFVASASSLERIPHLQGLPEVVVTGRANCGKSSLFNAVLGRRSLLNTSQKAGRTRTLNFYHVGTEPPKLVLVDAPGYGARGRPEWGKLFDGYLETRKELKRVFILFNAKHPLNTFDTMMLTHLSEILVSQRERFTLQAVITKVDDISLDEVGGAVKRIREGIREVTHLCLPPIVTSAKMQPPFGIEEVRKNIGQACGLKL</sequence>
<evidence type="ECO:0000259" key="5">
    <source>
        <dbReference type="PROSITE" id="PS51706"/>
    </source>
</evidence>
<keyword evidence="7" id="KW-1185">Reference proteome</keyword>
<dbReference type="GO" id="GO:0046872">
    <property type="term" value="F:metal ion binding"/>
    <property type="evidence" value="ECO:0007669"/>
    <property type="project" value="UniProtKB-KW"/>
</dbReference>
<gene>
    <name evidence="6" type="ORF">M378DRAFT_89191</name>
</gene>
<dbReference type="InterPro" id="IPR027417">
    <property type="entry name" value="P-loop_NTPase"/>
</dbReference>
<dbReference type="OrthoDB" id="391988at2759"/>
<evidence type="ECO:0000256" key="2">
    <source>
        <dbReference type="ARBA" id="ARBA00022741"/>
    </source>
</evidence>
<name>A0A0C2W5Z0_AMAMK</name>